<feature type="signal peptide" evidence="2">
    <location>
        <begin position="1"/>
        <end position="19"/>
    </location>
</feature>
<keyword evidence="2" id="KW-0732">Signal</keyword>
<feature type="compositionally biased region" description="Low complexity" evidence="1">
    <location>
        <begin position="73"/>
        <end position="102"/>
    </location>
</feature>
<feature type="region of interest" description="Disordered" evidence="1">
    <location>
        <begin position="20"/>
        <end position="120"/>
    </location>
</feature>
<gene>
    <name evidence="3" type="ORF">RF11_00860</name>
</gene>
<name>A0A0C2IFT1_THEKT</name>
<dbReference type="Proteomes" id="UP000031668">
    <property type="component" value="Unassembled WGS sequence"/>
</dbReference>
<proteinExistence type="predicted"/>
<organism evidence="3 4">
    <name type="scientific">Thelohanellus kitauei</name>
    <name type="common">Myxosporean</name>
    <dbReference type="NCBI Taxonomy" id="669202"/>
    <lineage>
        <taxon>Eukaryota</taxon>
        <taxon>Metazoa</taxon>
        <taxon>Cnidaria</taxon>
        <taxon>Myxozoa</taxon>
        <taxon>Myxosporea</taxon>
        <taxon>Bivalvulida</taxon>
        <taxon>Platysporina</taxon>
        <taxon>Myxobolidae</taxon>
        <taxon>Thelohanellus</taxon>
    </lineage>
</organism>
<feature type="compositionally biased region" description="Polar residues" evidence="1">
    <location>
        <begin position="25"/>
        <end position="35"/>
    </location>
</feature>
<evidence type="ECO:0000256" key="2">
    <source>
        <dbReference type="SAM" id="SignalP"/>
    </source>
</evidence>
<dbReference type="EMBL" id="JWZT01004419">
    <property type="protein sequence ID" value="KII64159.1"/>
    <property type="molecule type" value="Genomic_DNA"/>
</dbReference>
<comment type="caution">
    <text evidence="3">The sequence shown here is derived from an EMBL/GenBank/DDBJ whole genome shotgun (WGS) entry which is preliminary data.</text>
</comment>
<sequence>MTILLMRVLNLITEASTTASTTEIDQTQGSNQYADKNTKENERAKSSEGIDLADVSSSTFLKNPSSPKPAVDLTSHLLSYSSSTESSQPYTPLVSSTSLSSPQDDNEDPQAEDLATYRMPPTIESVNIQWF</sequence>
<accession>A0A0C2IFT1</accession>
<evidence type="ECO:0000256" key="1">
    <source>
        <dbReference type="SAM" id="MobiDB-lite"/>
    </source>
</evidence>
<feature type="compositionally biased region" description="Polar residues" evidence="1">
    <location>
        <begin position="55"/>
        <end position="65"/>
    </location>
</feature>
<feature type="compositionally biased region" description="Basic and acidic residues" evidence="1">
    <location>
        <begin position="36"/>
        <end position="48"/>
    </location>
</feature>
<evidence type="ECO:0000313" key="3">
    <source>
        <dbReference type="EMBL" id="KII64159.1"/>
    </source>
</evidence>
<keyword evidence="4" id="KW-1185">Reference proteome</keyword>
<evidence type="ECO:0000313" key="4">
    <source>
        <dbReference type="Proteomes" id="UP000031668"/>
    </source>
</evidence>
<feature type="chain" id="PRO_5002162433" evidence="2">
    <location>
        <begin position="20"/>
        <end position="131"/>
    </location>
</feature>
<reference evidence="3 4" key="1">
    <citation type="journal article" date="2014" name="Genome Biol. Evol.">
        <title>The genome of the myxosporean Thelohanellus kitauei shows adaptations to nutrient acquisition within its fish host.</title>
        <authorList>
            <person name="Yang Y."/>
            <person name="Xiong J."/>
            <person name="Zhou Z."/>
            <person name="Huo F."/>
            <person name="Miao W."/>
            <person name="Ran C."/>
            <person name="Liu Y."/>
            <person name="Zhang J."/>
            <person name="Feng J."/>
            <person name="Wang M."/>
            <person name="Wang M."/>
            <person name="Wang L."/>
            <person name="Yao B."/>
        </authorList>
    </citation>
    <scope>NUCLEOTIDE SEQUENCE [LARGE SCALE GENOMIC DNA]</scope>
    <source>
        <strain evidence="3">Wuqing</strain>
    </source>
</reference>
<dbReference type="AlphaFoldDB" id="A0A0C2IFT1"/>
<protein>
    <submittedName>
        <fullName evidence="3">Uncharacterized protein</fullName>
    </submittedName>
</protein>